<feature type="compositionally biased region" description="Polar residues" evidence="1">
    <location>
        <begin position="1"/>
        <end position="27"/>
    </location>
</feature>
<reference evidence="2" key="1">
    <citation type="submission" date="2023-08" db="EMBL/GenBank/DDBJ databases">
        <title>Black Yeasts Isolated from many extreme environments.</title>
        <authorList>
            <person name="Coleine C."/>
            <person name="Stajich J.E."/>
            <person name="Selbmann L."/>
        </authorList>
    </citation>
    <scope>NUCLEOTIDE SEQUENCE</scope>
    <source>
        <strain evidence="2">CCFEE 5810</strain>
    </source>
</reference>
<protein>
    <submittedName>
        <fullName evidence="2">Uncharacterized protein</fullName>
    </submittedName>
</protein>
<evidence type="ECO:0000313" key="2">
    <source>
        <dbReference type="EMBL" id="KAK5705530.1"/>
    </source>
</evidence>
<evidence type="ECO:0000256" key="1">
    <source>
        <dbReference type="SAM" id="MobiDB-lite"/>
    </source>
</evidence>
<feature type="compositionally biased region" description="Basic and acidic residues" evidence="1">
    <location>
        <begin position="28"/>
        <end position="37"/>
    </location>
</feature>
<name>A0AAN7WFF8_9PEZI</name>
<gene>
    <name evidence="2" type="ORF">LTR97_002649</name>
</gene>
<feature type="region of interest" description="Disordered" evidence="1">
    <location>
        <begin position="1"/>
        <end position="37"/>
    </location>
</feature>
<evidence type="ECO:0000313" key="3">
    <source>
        <dbReference type="Proteomes" id="UP001310594"/>
    </source>
</evidence>
<organism evidence="2 3">
    <name type="scientific">Elasticomyces elasticus</name>
    <dbReference type="NCBI Taxonomy" id="574655"/>
    <lineage>
        <taxon>Eukaryota</taxon>
        <taxon>Fungi</taxon>
        <taxon>Dikarya</taxon>
        <taxon>Ascomycota</taxon>
        <taxon>Pezizomycotina</taxon>
        <taxon>Dothideomycetes</taxon>
        <taxon>Dothideomycetidae</taxon>
        <taxon>Mycosphaerellales</taxon>
        <taxon>Teratosphaeriaceae</taxon>
        <taxon>Elasticomyces</taxon>
    </lineage>
</organism>
<dbReference type="AlphaFoldDB" id="A0AAN7WFF8"/>
<dbReference type="Proteomes" id="UP001310594">
    <property type="component" value="Unassembled WGS sequence"/>
</dbReference>
<feature type="compositionally biased region" description="Polar residues" evidence="1">
    <location>
        <begin position="396"/>
        <end position="406"/>
    </location>
</feature>
<proteinExistence type="predicted"/>
<comment type="caution">
    <text evidence="2">The sequence shown here is derived from an EMBL/GenBank/DDBJ whole genome shotgun (WGS) entry which is preliminary data.</text>
</comment>
<accession>A0AAN7WFF8</accession>
<feature type="region of interest" description="Disordered" evidence="1">
    <location>
        <begin position="385"/>
        <end position="428"/>
    </location>
</feature>
<sequence length="455" mass="51423">MQQNNRTQGTCPLSSLGQGRQPASQSHVSDKPSREEMQGWWDSAMRNNMNIPHGYREVAVLMIRWDSAIADTDTAKEVNDLRKLLEGKFHFTVEPTLELSNDAKGSKPQHQLGTGIGEFIKKYDGQQRLLIVYYTGHGRWVRPDMEAEGHLLLSAAQNSGLEKDQGFSAVADWNAAEHSLMTHYVDADVCVILDCCFAANIVHKSCANESNVRNYQLLAPSGPDMLTSSNPSRSFTTALIASLQELCNKPGERCFTLTRLNECINLKPYRRNEQSQVWNRLPVVGQDIRIAPLNRQMPNEAGRNLVQGHLTLRFAIGHRTLNKPKLDRLARQLAKWCEFEPMVRGIEWIGFEKVPDIIRSMLLVWHYYRKWRRIVIAKRPIPTMGEQILTPRPTPRSRSASVLPSTTRKRARSPSQSPSMPPVEPSKRRATLLVAHEMYAESDIEAARAMTPPAA</sequence>
<dbReference type="EMBL" id="JAVRQU010000003">
    <property type="protein sequence ID" value="KAK5705530.1"/>
    <property type="molecule type" value="Genomic_DNA"/>
</dbReference>